<organism evidence="1">
    <name type="scientific">Desulfobacca acetoxidans</name>
    <dbReference type="NCBI Taxonomy" id="60893"/>
    <lineage>
        <taxon>Bacteria</taxon>
        <taxon>Pseudomonadati</taxon>
        <taxon>Thermodesulfobacteriota</taxon>
        <taxon>Desulfobaccia</taxon>
        <taxon>Desulfobaccales</taxon>
        <taxon>Desulfobaccaceae</taxon>
        <taxon>Desulfobacca</taxon>
    </lineage>
</organism>
<gene>
    <name evidence="1" type="ORF">ENV52_14900</name>
</gene>
<dbReference type="Gene3D" id="1.10.10.1100">
    <property type="entry name" value="BFD-like [2Fe-2S]-binding domain"/>
    <property type="match status" value="1"/>
</dbReference>
<evidence type="ECO:0000313" key="1">
    <source>
        <dbReference type="EMBL" id="HHS30972.1"/>
    </source>
</evidence>
<comment type="caution">
    <text evidence="1">The sequence shown here is derived from an EMBL/GenBank/DDBJ whole genome shotgun (WGS) entry which is preliminary data.</text>
</comment>
<dbReference type="InterPro" id="IPR041854">
    <property type="entry name" value="BFD-like_2Fe2S-bd_dom_sf"/>
</dbReference>
<name>A0A7V6A687_9BACT</name>
<proteinExistence type="predicted"/>
<protein>
    <submittedName>
        <fullName evidence="1">BFD-like (2Fe-2S) protein</fullName>
    </submittedName>
</protein>
<sequence length="51" mass="5556">MESLICYCFGYTASDIEQDFLANGTSTIMERIMAEKKAGGCQCATKNPTGR</sequence>
<dbReference type="CDD" id="cd10141">
    <property type="entry name" value="CopZ-like_Fer2_BFD-like"/>
    <property type="match status" value="1"/>
</dbReference>
<accession>A0A7V6A687</accession>
<dbReference type="EMBL" id="DTGR01000229">
    <property type="protein sequence ID" value="HHS30972.1"/>
    <property type="molecule type" value="Genomic_DNA"/>
</dbReference>
<reference evidence="1" key="1">
    <citation type="journal article" date="2020" name="mSystems">
        <title>Genome- and Community-Level Interaction Insights into Carbon Utilization and Element Cycling Functions of Hydrothermarchaeota in Hydrothermal Sediment.</title>
        <authorList>
            <person name="Zhou Z."/>
            <person name="Liu Y."/>
            <person name="Xu W."/>
            <person name="Pan J."/>
            <person name="Luo Z.H."/>
            <person name="Li M."/>
        </authorList>
    </citation>
    <scope>NUCLEOTIDE SEQUENCE [LARGE SCALE GENOMIC DNA]</scope>
    <source>
        <strain evidence="1">SpSt-767</strain>
    </source>
</reference>
<dbReference type="AlphaFoldDB" id="A0A7V6A687"/>